<gene>
    <name evidence="2" type="ORF">E6W99_20415</name>
</gene>
<comment type="caution">
    <text evidence="2">The sequence shown here is derived from an EMBL/GenBank/DDBJ whole genome shotgun (WGS) entry which is preliminary data.</text>
</comment>
<name>A0A4S4BPG7_9BACI</name>
<evidence type="ECO:0000259" key="1">
    <source>
        <dbReference type="Pfam" id="PF13472"/>
    </source>
</evidence>
<keyword evidence="3" id="KW-1185">Reference proteome</keyword>
<dbReference type="EMBL" id="SSNT01000018">
    <property type="protein sequence ID" value="THF76762.1"/>
    <property type="molecule type" value="Genomic_DNA"/>
</dbReference>
<dbReference type="RefSeq" id="WP_136357271.1">
    <property type="nucleotide sequence ID" value="NZ_CP046266.1"/>
</dbReference>
<proteinExistence type="predicted"/>
<accession>A0A4S4BPG7</accession>
<dbReference type="InterPro" id="IPR013830">
    <property type="entry name" value="SGNH_hydro"/>
</dbReference>
<sequence length="256" mass="27885">MFKKLPILFTIILLLSIMFSTFASANEHEKLTVVSLGDSITFGYNLEKPQNPPKQSQNAFPFLIGTGGIEVLNVSFPGWTSTHLVQVLNTSEAGTKLQQADVITIYIGANDLMQAVGLGEILVSKQPIVPTEVMINKVNTAATQLSVNLQESIKLIRTKTDAPIMLYSIYNPFGQSTDPFAASLYNIGELITTKVNTEVISQIAAHTGSIYLDAYTKFTGNQVNYIIQGDFHPTKAGHEALALLATKELPSLQPLK</sequence>
<dbReference type="SUPFAM" id="SSF52266">
    <property type="entry name" value="SGNH hydrolase"/>
    <property type="match status" value="1"/>
</dbReference>
<feature type="domain" description="SGNH hydrolase-type esterase" evidence="1">
    <location>
        <begin position="36"/>
        <end position="240"/>
    </location>
</feature>
<organism evidence="2 3">
    <name type="scientific">Metabacillus sediminilitoris</name>
    <dbReference type="NCBI Taxonomy" id="2567941"/>
    <lineage>
        <taxon>Bacteria</taxon>
        <taxon>Bacillati</taxon>
        <taxon>Bacillota</taxon>
        <taxon>Bacilli</taxon>
        <taxon>Bacillales</taxon>
        <taxon>Bacillaceae</taxon>
        <taxon>Metabacillus</taxon>
    </lineage>
</organism>
<dbReference type="Gene3D" id="3.40.50.1110">
    <property type="entry name" value="SGNH hydrolase"/>
    <property type="match status" value="1"/>
</dbReference>
<evidence type="ECO:0000313" key="2">
    <source>
        <dbReference type="EMBL" id="THF76762.1"/>
    </source>
</evidence>
<dbReference type="AlphaFoldDB" id="A0A4S4BPG7"/>
<dbReference type="Pfam" id="PF13472">
    <property type="entry name" value="Lipase_GDSL_2"/>
    <property type="match status" value="1"/>
</dbReference>
<dbReference type="InterPro" id="IPR036514">
    <property type="entry name" value="SGNH_hydro_sf"/>
</dbReference>
<evidence type="ECO:0000313" key="3">
    <source>
        <dbReference type="Proteomes" id="UP000310334"/>
    </source>
</evidence>
<protein>
    <recommendedName>
        <fullName evidence="1">SGNH hydrolase-type esterase domain-containing protein</fullName>
    </recommendedName>
</protein>
<dbReference type="Proteomes" id="UP000310334">
    <property type="component" value="Unassembled WGS sequence"/>
</dbReference>
<dbReference type="OrthoDB" id="2596050at2"/>
<reference evidence="2 3" key="1">
    <citation type="submission" date="2019-04" db="EMBL/GenBank/DDBJ databases">
        <title>Bacillus sediminilitoris sp. nov., isolated from a tidal flat sediment on the East China Sea.</title>
        <authorList>
            <person name="Wei Y."/>
            <person name="Mao H."/>
            <person name="Fang J."/>
        </authorList>
    </citation>
    <scope>NUCLEOTIDE SEQUENCE [LARGE SCALE GENOMIC DNA]</scope>
    <source>
        <strain evidence="2 3">DSL-17</strain>
    </source>
</reference>